<reference evidence="2" key="1">
    <citation type="journal article" date="2019" name="Int. J. Syst. Evol. Microbiol.">
        <title>The Global Catalogue of Microorganisms (GCM) 10K type strain sequencing project: providing services to taxonomists for standard genome sequencing and annotation.</title>
        <authorList>
            <consortium name="The Broad Institute Genomics Platform"/>
            <consortium name="The Broad Institute Genome Sequencing Center for Infectious Disease"/>
            <person name="Wu L."/>
            <person name="Ma J."/>
        </authorList>
    </citation>
    <scope>NUCLEOTIDE SEQUENCE [LARGE SCALE GENOMIC DNA]</scope>
    <source>
        <strain evidence="2">SHR3</strain>
    </source>
</reference>
<dbReference type="Proteomes" id="UP001595974">
    <property type="component" value="Unassembled WGS sequence"/>
</dbReference>
<keyword evidence="2" id="KW-1185">Reference proteome</keyword>
<organism evidence="1 2">
    <name type="scientific">Thauera sinica</name>
    <dbReference type="NCBI Taxonomy" id="2665146"/>
    <lineage>
        <taxon>Bacteria</taxon>
        <taxon>Pseudomonadati</taxon>
        <taxon>Pseudomonadota</taxon>
        <taxon>Betaproteobacteria</taxon>
        <taxon>Rhodocyclales</taxon>
        <taxon>Zoogloeaceae</taxon>
        <taxon>Thauera</taxon>
    </lineage>
</organism>
<dbReference type="EMBL" id="JBHSOG010000098">
    <property type="protein sequence ID" value="MFC5771731.1"/>
    <property type="molecule type" value="Genomic_DNA"/>
</dbReference>
<dbReference type="RefSeq" id="WP_157748650.1">
    <property type="nucleotide sequence ID" value="NZ_JBHSOG010000098.1"/>
</dbReference>
<protein>
    <submittedName>
        <fullName evidence="1">Uncharacterized protein</fullName>
    </submittedName>
</protein>
<gene>
    <name evidence="1" type="ORF">ACFPTN_20320</name>
</gene>
<evidence type="ECO:0000313" key="2">
    <source>
        <dbReference type="Proteomes" id="UP001595974"/>
    </source>
</evidence>
<evidence type="ECO:0000313" key="1">
    <source>
        <dbReference type="EMBL" id="MFC5771731.1"/>
    </source>
</evidence>
<name>A0ABW1AXT7_9RHOO</name>
<proteinExistence type="predicted"/>
<comment type="caution">
    <text evidence="1">The sequence shown here is derived from an EMBL/GenBank/DDBJ whole genome shotgun (WGS) entry which is preliminary data.</text>
</comment>
<sequence length="50" mass="5740">MNKPIKVIVMGGRRSQDFPQQNLDPDVEARAFLDVVASTRRAIDWQLEVQ</sequence>
<accession>A0ABW1AXT7</accession>